<organism evidence="2 3">
    <name type="scientific">Hyphobacterium lacteum</name>
    <dbReference type="NCBI Taxonomy" id="3116575"/>
    <lineage>
        <taxon>Bacteria</taxon>
        <taxon>Pseudomonadati</taxon>
        <taxon>Pseudomonadota</taxon>
        <taxon>Alphaproteobacteria</taxon>
        <taxon>Maricaulales</taxon>
        <taxon>Maricaulaceae</taxon>
        <taxon>Hyphobacterium</taxon>
    </lineage>
</organism>
<dbReference type="Proteomes" id="UP001354971">
    <property type="component" value="Unassembled WGS sequence"/>
</dbReference>
<evidence type="ECO:0000313" key="2">
    <source>
        <dbReference type="EMBL" id="MEE2527271.1"/>
    </source>
</evidence>
<keyword evidence="1" id="KW-0732">Signal</keyword>
<reference evidence="2 3" key="1">
    <citation type="submission" date="2024-01" db="EMBL/GenBank/DDBJ databases">
        <title>Hyphobacterium bacterium isolated from marine sediment.</title>
        <authorList>
            <person name="Zhao S."/>
        </authorList>
    </citation>
    <scope>NUCLEOTIDE SEQUENCE [LARGE SCALE GENOMIC DNA]</scope>
    <source>
        <strain evidence="3">HN65</strain>
    </source>
</reference>
<comment type="caution">
    <text evidence="2">The sequence shown here is derived from an EMBL/GenBank/DDBJ whole genome shotgun (WGS) entry which is preliminary data.</text>
</comment>
<feature type="chain" id="PRO_5045215246" description="TonB C-terminal domain-containing protein" evidence="1">
    <location>
        <begin position="21"/>
        <end position="198"/>
    </location>
</feature>
<proteinExistence type="predicted"/>
<feature type="signal peptide" evidence="1">
    <location>
        <begin position="1"/>
        <end position="20"/>
    </location>
</feature>
<protein>
    <recommendedName>
        <fullName evidence="4">TonB C-terminal domain-containing protein</fullName>
    </recommendedName>
</protein>
<dbReference type="RefSeq" id="WP_330199933.1">
    <property type="nucleotide sequence ID" value="NZ_JAZDRP010000011.1"/>
</dbReference>
<name>A0ABU7LTP3_9PROT</name>
<evidence type="ECO:0000256" key="1">
    <source>
        <dbReference type="SAM" id="SignalP"/>
    </source>
</evidence>
<accession>A0ABU7LTP3</accession>
<keyword evidence="3" id="KW-1185">Reference proteome</keyword>
<gene>
    <name evidence="2" type="ORF">V0U79_12970</name>
</gene>
<evidence type="ECO:0000313" key="3">
    <source>
        <dbReference type="Proteomes" id="UP001354971"/>
    </source>
</evidence>
<evidence type="ECO:0008006" key="4">
    <source>
        <dbReference type="Google" id="ProtNLM"/>
    </source>
</evidence>
<sequence>MLSFLPVLLLAVSLDTPAMADSDGSVYCDAVYQTRNGRTFRVSVTCPDVEHRESLQRQAEQQVEEARSVLRDVSIRDLPGRVHFRRVETANGVDWQVQPGVISRINAYYPRNPVRANVSAACTARYDIVEGEPENICIVCRATDFRGDYIREMRRAIRRSFFVDTSEPVEQVFSVEFPLPDAPSPGIPPAPDCSEDSE</sequence>
<dbReference type="EMBL" id="JAZDRP010000011">
    <property type="protein sequence ID" value="MEE2527271.1"/>
    <property type="molecule type" value="Genomic_DNA"/>
</dbReference>